<evidence type="ECO:0000256" key="4">
    <source>
        <dbReference type="SAM" id="MobiDB-lite"/>
    </source>
</evidence>
<dbReference type="InterPro" id="IPR008545">
    <property type="entry name" value="Web"/>
</dbReference>
<name>A0ABY9DB05_VITVI</name>
<reference evidence="5 6" key="1">
    <citation type="journal article" date="2023" name="Hortic Res">
        <title>The complete reference genome for grapevine (Vitis vinifera L.) genetics and breeding.</title>
        <authorList>
            <person name="Shi X."/>
            <person name="Cao S."/>
            <person name="Wang X."/>
            <person name="Huang S."/>
            <person name="Wang Y."/>
            <person name="Liu Z."/>
            <person name="Liu W."/>
            <person name="Leng X."/>
            <person name="Peng Y."/>
            <person name="Wang N."/>
            <person name="Wang Y."/>
            <person name="Ma Z."/>
            <person name="Xu X."/>
            <person name="Zhang F."/>
            <person name="Xue H."/>
            <person name="Zhong H."/>
            <person name="Wang Y."/>
            <person name="Zhang K."/>
            <person name="Velt A."/>
            <person name="Avia K."/>
            <person name="Holtgrawe D."/>
            <person name="Grimplet J."/>
            <person name="Matus J.T."/>
            <person name="Ware D."/>
            <person name="Wu X."/>
            <person name="Wang H."/>
            <person name="Liu C."/>
            <person name="Fang Y."/>
            <person name="Rustenholz C."/>
            <person name="Cheng Z."/>
            <person name="Xiao H."/>
            <person name="Zhou Y."/>
        </authorList>
    </citation>
    <scope>NUCLEOTIDE SEQUENCE [LARGE SCALE GENOMIC DNA]</scope>
    <source>
        <strain evidence="6">cv. Pinot noir / PN40024</strain>
        <tissue evidence="5">Leaf</tissue>
    </source>
</reference>
<evidence type="ECO:0000256" key="1">
    <source>
        <dbReference type="ARBA" id="ARBA00005485"/>
    </source>
</evidence>
<dbReference type="EMBL" id="CP126661">
    <property type="protein sequence ID" value="WKA03750.1"/>
    <property type="molecule type" value="Genomic_DNA"/>
</dbReference>
<evidence type="ECO:0000256" key="3">
    <source>
        <dbReference type="SAM" id="Coils"/>
    </source>
</evidence>
<dbReference type="Pfam" id="PF05701">
    <property type="entry name" value="WEMBL"/>
    <property type="match status" value="1"/>
</dbReference>
<evidence type="ECO:0008006" key="7">
    <source>
        <dbReference type="Google" id="ProtNLM"/>
    </source>
</evidence>
<gene>
    <name evidence="5" type="ORF">VitviT2T_021839</name>
</gene>
<dbReference type="PANTHER" id="PTHR32054:SF2">
    <property type="entry name" value="PROTEIN PLASTID MOVEMENT IMPAIRED 2"/>
    <property type="match status" value="1"/>
</dbReference>
<feature type="region of interest" description="Disordered" evidence="4">
    <location>
        <begin position="149"/>
        <end position="168"/>
    </location>
</feature>
<evidence type="ECO:0000256" key="2">
    <source>
        <dbReference type="ARBA" id="ARBA00023054"/>
    </source>
</evidence>
<sequence length="800" mass="90383">MGKTIRAPYDDTWCRVSDNTIKTQAMSLKNYVMCYGEGETLEEHDEQAISTRGRNPGGSNAKRGMSIKGERIGEQRTGGDILERGNFAGEKNKRSVASFELRAWGKASALWFFEEESDSISILEVIICIHGSYLVEILSAWLGTTGPQVPNHASPRRTQVEMERGENNSRRRIGSFKADINMYGERNLEGSAALRKPHLEILEKPSSIARELLLARRDIGRFSESRRAADSMKIEAESELFNAKKTVRTLSSLINESKAKAKMQDLEDIKKPEKREEGRASDVGKAENYQYAEVMKEVELMKQELSKLKLDMASVLEEKSRAEKEIEAASSKIWSYGSSANSLKKEIEEANEDQVLVELARIEAVKELVAIEAQREKEANEFSSAMEKTRKKMSDIIQEIEQSKDLETKLSVTTSDIDVLQNELKLAKKIDKSVQNNDSLKHTKGSFRRQEGSETSALLQSVTEELKAAKKELASIKEEGFDFMSSMDVIREELKHVTEETARLKKTEEKSDLTVKNLNLKLLRAQSKLEATSKAEENARSIASNLTLTLEQLKTDAEAVKKERELISEETATINAEIQKTDSEIDLNEERLQSAMQELEAVKSSEAIALEKLQTVTEITMRARASASQQNSSIFISKFEYEYLTGHAVGAEEVADKMVAAAQAWIEALKASEKEILMQTEVAQREIRELRMEEEKQVLRMERSLSATKAVEGEIQNSRLKRQMSRGRRTENMQLQLALPKKSIKDKGNLTPARRAKLRKSDSPAIRHFPRSSSVNLKKRKKVMPSLAKFFRSKRKENVL</sequence>
<evidence type="ECO:0000313" key="5">
    <source>
        <dbReference type="EMBL" id="WKA03750.1"/>
    </source>
</evidence>
<accession>A0ABY9DB05</accession>
<organism evidence="5 6">
    <name type="scientific">Vitis vinifera</name>
    <name type="common">Grape</name>
    <dbReference type="NCBI Taxonomy" id="29760"/>
    <lineage>
        <taxon>Eukaryota</taxon>
        <taxon>Viridiplantae</taxon>
        <taxon>Streptophyta</taxon>
        <taxon>Embryophyta</taxon>
        <taxon>Tracheophyta</taxon>
        <taxon>Spermatophyta</taxon>
        <taxon>Magnoliopsida</taxon>
        <taxon>eudicotyledons</taxon>
        <taxon>Gunneridae</taxon>
        <taxon>Pentapetalae</taxon>
        <taxon>rosids</taxon>
        <taxon>Vitales</taxon>
        <taxon>Vitaceae</taxon>
        <taxon>Viteae</taxon>
        <taxon>Vitis</taxon>
    </lineage>
</organism>
<feature type="coiled-coil region" evidence="3">
    <location>
        <begin position="459"/>
        <end position="605"/>
    </location>
</feature>
<keyword evidence="2 3" id="KW-0175">Coiled coil</keyword>
<dbReference type="PANTHER" id="PTHR32054">
    <property type="entry name" value="HEAVY CHAIN, PUTATIVE, EXPRESSED-RELATED-RELATED"/>
    <property type="match status" value="1"/>
</dbReference>
<dbReference type="Proteomes" id="UP001227230">
    <property type="component" value="Chromosome 14"/>
</dbReference>
<keyword evidence="6" id="KW-1185">Reference proteome</keyword>
<feature type="region of interest" description="Disordered" evidence="4">
    <location>
        <begin position="741"/>
        <end position="782"/>
    </location>
</feature>
<feature type="compositionally biased region" description="Basic and acidic residues" evidence="4">
    <location>
        <begin position="158"/>
        <end position="168"/>
    </location>
</feature>
<feature type="coiled-coil region" evidence="3">
    <location>
        <begin position="291"/>
        <end position="360"/>
    </location>
</feature>
<proteinExistence type="inferred from homology"/>
<evidence type="ECO:0000313" key="6">
    <source>
        <dbReference type="Proteomes" id="UP001227230"/>
    </source>
</evidence>
<protein>
    <recommendedName>
        <fullName evidence="7">Protein plastid movement impaired 2</fullName>
    </recommendedName>
</protein>
<comment type="similarity">
    <text evidence="1">Belongs to the WEB family.</text>
</comment>